<feature type="region of interest" description="Disordered" evidence="4">
    <location>
        <begin position="1"/>
        <end position="45"/>
    </location>
</feature>
<feature type="domain" description="Zn(2)-C6 fungal-type" evidence="5">
    <location>
        <begin position="46"/>
        <end position="77"/>
    </location>
</feature>
<dbReference type="InterPro" id="IPR050613">
    <property type="entry name" value="Sec_Metabolite_Reg"/>
</dbReference>
<feature type="compositionally biased region" description="Polar residues" evidence="4">
    <location>
        <begin position="530"/>
        <end position="539"/>
    </location>
</feature>
<feature type="compositionally biased region" description="Polar residues" evidence="4">
    <location>
        <begin position="121"/>
        <end position="155"/>
    </location>
</feature>
<evidence type="ECO:0000259" key="5">
    <source>
        <dbReference type="PROSITE" id="PS50048"/>
    </source>
</evidence>
<dbReference type="SMART" id="SM00066">
    <property type="entry name" value="GAL4"/>
    <property type="match status" value="1"/>
</dbReference>
<dbReference type="GO" id="GO:0000981">
    <property type="term" value="F:DNA-binding transcription factor activity, RNA polymerase II-specific"/>
    <property type="evidence" value="ECO:0007669"/>
    <property type="project" value="InterPro"/>
</dbReference>
<sequence length="886" mass="96939">MSSRASPSSDASGSTTPNAPNTSSQPSTSASNGGKVKQTRRRQRLSCVECTKRRQKCDRQFPCGLCTSRGIPHLCRWEPIVVRPTPQRPPVAAIQAATDANATIEALMARVAALEQALNNKENGDLSNRPGSDILGNTTLASQSNLIPSSRSSSVDTDEDHPSGDQAGPRALLDYNVQVAAVALAQLSLAPRTEYIGSGTVLCALHKLGEPELWRYPYPQSALMMTNQMPAISKPGSPHPVISPIRRLISQLPSRAHVDDLLDSFFAARNAEIGLSELWFRSACQQMWYHLDLRCSPECLSQGGCQACSEEINPHWLSLLFALLALSPGGGPNAIHYANNSLAARRIVDDILLSSPAYSASEGSVHGGVLSCLAAALLSAYLADRGRVSEAWKLCGSALRNAQALGLHRDPRWRKWEAMGPVEIDLRMGTWWILAVADRLYSYILGRPPMTIKGTFETMPWPPNTFGDGSSNRHALFQRQFILLTDLICEASISCLGLNDPTFATVVEMDRKFQDWEAQLPPMLRWRANSRASSPQSSESHYDGTGGNGESTSFCPRSIASQRVTLAIWYLDTLMGIHRPYLMHPPSKSSSRPGSPEWKRVNPSRERCIELAIELTSILCQYHRQILAKPPSERVLPNMFSYFLFDGAVALAGALSQVPPHTRATECLDLIDNAMSCLRNIAETSKDAVDGEGETASRALKVLAALRRAGGWDLDEGEKGELVSLMNYQERRTAVLRNGQSPGSSLNTMEYQARSPHHEAEMNFFRHHTTSASFPSNIGNIPEQPSSSSYWMTPSVMASPSYFGENSHNHISNSLSPASTDFTSFQSGTVEFAVNSGKSQSPLNPYNILQGVQQSSNQDISDFDMDWARLAGMENWYSGGMSHGVS</sequence>
<keyword evidence="2" id="KW-0479">Metal-binding</keyword>
<feature type="compositionally biased region" description="Low complexity" evidence="4">
    <location>
        <begin position="1"/>
        <end position="17"/>
    </location>
</feature>
<dbReference type="SUPFAM" id="SSF57701">
    <property type="entry name" value="Zn2/Cys6 DNA-binding domain"/>
    <property type="match status" value="1"/>
</dbReference>
<comment type="subcellular location">
    <subcellularLocation>
        <location evidence="1">Nucleus</location>
    </subcellularLocation>
</comment>
<dbReference type="GO" id="GO:0005634">
    <property type="term" value="C:nucleus"/>
    <property type="evidence" value="ECO:0007669"/>
    <property type="project" value="UniProtKB-SubCell"/>
</dbReference>
<keyword evidence="3" id="KW-0539">Nucleus</keyword>
<dbReference type="Proteomes" id="UP001385951">
    <property type="component" value="Unassembled WGS sequence"/>
</dbReference>
<dbReference type="EMBL" id="JASBNA010000010">
    <property type="protein sequence ID" value="KAK7688529.1"/>
    <property type="molecule type" value="Genomic_DNA"/>
</dbReference>
<gene>
    <name evidence="6" type="ORF">QCA50_008067</name>
</gene>
<protein>
    <recommendedName>
        <fullName evidence="5">Zn(2)-C6 fungal-type domain-containing protein</fullName>
    </recommendedName>
</protein>
<evidence type="ECO:0000256" key="4">
    <source>
        <dbReference type="SAM" id="MobiDB-lite"/>
    </source>
</evidence>
<feature type="region of interest" description="Disordered" evidence="4">
    <location>
        <begin position="528"/>
        <end position="549"/>
    </location>
</feature>
<evidence type="ECO:0000313" key="6">
    <source>
        <dbReference type="EMBL" id="KAK7688529.1"/>
    </source>
</evidence>
<dbReference type="GO" id="GO:0006351">
    <property type="term" value="P:DNA-templated transcription"/>
    <property type="evidence" value="ECO:0007669"/>
    <property type="project" value="InterPro"/>
</dbReference>
<organism evidence="6 7">
    <name type="scientific">Cerrena zonata</name>
    <dbReference type="NCBI Taxonomy" id="2478898"/>
    <lineage>
        <taxon>Eukaryota</taxon>
        <taxon>Fungi</taxon>
        <taxon>Dikarya</taxon>
        <taxon>Basidiomycota</taxon>
        <taxon>Agaricomycotina</taxon>
        <taxon>Agaricomycetes</taxon>
        <taxon>Polyporales</taxon>
        <taxon>Cerrenaceae</taxon>
        <taxon>Cerrena</taxon>
    </lineage>
</organism>
<accession>A0AAW0GA45</accession>
<dbReference type="PANTHER" id="PTHR31001">
    <property type="entry name" value="UNCHARACTERIZED TRANSCRIPTIONAL REGULATORY PROTEIN"/>
    <property type="match status" value="1"/>
</dbReference>
<proteinExistence type="predicted"/>
<dbReference type="AlphaFoldDB" id="A0AAW0GA45"/>
<evidence type="ECO:0000256" key="1">
    <source>
        <dbReference type="ARBA" id="ARBA00004123"/>
    </source>
</evidence>
<evidence type="ECO:0000313" key="7">
    <source>
        <dbReference type="Proteomes" id="UP001385951"/>
    </source>
</evidence>
<dbReference type="GO" id="GO:0003677">
    <property type="term" value="F:DNA binding"/>
    <property type="evidence" value="ECO:0007669"/>
    <property type="project" value="InterPro"/>
</dbReference>
<reference evidence="6 7" key="1">
    <citation type="submission" date="2022-09" db="EMBL/GenBank/DDBJ databases">
        <authorList>
            <person name="Palmer J.M."/>
        </authorList>
    </citation>
    <scope>NUCLEOTIDE SEQUENCE [LARGE SCALE GENOMIC DNA]</scope>
    <source>
        <strain evidence="6 7">DSM 7382</strain>
    </source>
</reference>
<evidence type="ECO:0000256" key="2">
    <source>
        <dbReference type="ARBA" id="ARBA00022723"/>
    </source>
</evidence>
<dbReference type="SMART" id="SM00906">
    <property type="entry name" value="Fungal_trans"/>
    <property type="match status" value="1"/>
</dbReference>
<feature type="region of interest" description="Disordered" evidence="4">
    <location>
        <begin position="121"/>
        <end position="169"/>
    </location>
</feature>
<comment type="caution">
    <text evidence="6">The sequence shown here is derived from an EMBL/GenBank/DDBJ whole genome shotgun (WGS) entry which is preliminary data.</text>
</comment>
<keyword evidence="7" id="KW-1185">Reference proteome</keyword>
<dbReference type="PROSITE" id="PS50048">
    <property type="entry name" value="ZN2_CY6_FUNGAL_2"/>
    <property type="match status" value="1"/>
</dbReference>
<dbReference type="InterPro" id="IPR001138">
    <property type="entry name" value="Zn2Cys6_DnaBD"/>
</dbReference>
<dbReference type="Pfam" id="PF00172">
    <property type="entry name" value="Zn_clus"/>
    <property type="match status" value="1"/>
</dbReference>
<dbReference type="Gene3D" id="4.10.240.10">
    <property type="entry name" value="Zn(2)-C6 fungal-type DNA-binding domain"/>
    <property type="match status" value="1"/>
</dbReference>
<evidence type="ECO:0000256" key="3">
    <source>
        <dbReference type="ARBA" id="ARBA00023242"/>
    </source>
</evidence>
<dbReference type="GO" id="GO:0008270">
    <property type="term" value="F:zinc ion binding"/>
    <property type="evidence" value="ECO:0007669"/>
    <property type="project" value="InterPro"/>
</dbReference>
<feature type="compositionally biased region" description="Polar residues" evidence="4">
    <location>
        <begin position="18"/>
        <end position="32"/>
    </location>
</feature>
<dbReference type="InterPro" id="IPR036864">
    <property type="entry name" value="Zn2-C6_fun-type_DNA-bd_sf"/>
</dbReference>
<dbReference type="InterPro" id="IPR007219">
    <property type="entry name" value="XnlR_reg_dom"/>
</dbReference>
<dbReference type="PANTHER" id="PTHR31001:SF87">
    <property type="entry name" value="COL-21"/>
    <property type="match status" value="1"/>
</dbReference>
<name>A0AAW0GA45_9APHY</name>
<dbReference type="CDD" id="cd12148">
    <property type="entry name" value="fungal_TF_MHR"/>
    <property type="match status" value="1"/>
</dbReference>
<dbReference type="Pfam" id="PF04082">
    <property type="entry name" value="Fungal_trans"/>
    <property type="match status" value="1"/>
</dbReference>
<dbReference type="PROSITE" id="PS00463">
    <property type="entry name" value="ZN2_CY6_FUNGAL_1"/>
    <property type="match status" value="1"/>
</dbReference>